<accession>A0A8H2XNP0</accession>
<gene>
    <name evidence="3" type="ORF">RDB_LOCUS107856</name>
</gene>
<proteinExistence type="predicted"/>
<evidence type="ECO:0000313" key="3">
    <source>
        <dbReference type="EMBL" id="CAE6431585.1"/>
    </source>
</evidence>
<organism evidence="3 4">
    <name type="scientific">Rhizoctonia solani</name>
    <dbReference type="NCBI Taxonomy" id="456999"/>
    <lineage>
        <taxon>Eukaryota</taxon>
        <taxon>Fungi</taxon>
        <taxon>Dikarya</taxon>
        <taxon>Basidiomycota</taxon>
        <taxon>Agaricomycotina</taxon>
        <taxon>Agaricomycetes</taxon>
        <taxon>Cantharellales</taxon>
        <taxon>Ceratobasidiaceae</taxon>
        <taxon>Rhizoctonia</taxon>
    </lineage>
</organism>
<reference evidence="3" key="1">
    <citation type="submission" date="2021-01" db="EMBL/GenBank/DDBJ databases">
        <authorList>
            <person name="Kaushik A."/>
        </authorList>
    </citation>
    <scope>NUCLEOTIDE SEQUENCE</scope>
    <source>
        <strain evidence="3">AG1-1C</strain>
    </source>
</reference>
<dbReference type="Proteomes" id="UP000663846">
    <property type="component" value="Unassembled WGS sequence"/>
</dbReference>
<keyword evidence="2" id="KW-1133">Transmembrane helix</keyword>
<evidence type="ECO:0000256" key="1">
    <source>
        <dbReference type="SAM" id="MobiDB-lite"/>
    </source>
</evidence>
<comment type="caution">
    <text evidence="3">The sequence shown here is derived from an EMBL/GenBank/DDBJ whole genome shotgun (WGS) entry which is preliminary data.</text>
</comment>
<keyword evidence="2" id="KW-0812">Transmembrane</keyword>
<evidence type="ECO:0000313" key="4">
    <source>
        <dbReference type="Proteomes" id="UP000663846"/>
    </source>
</evidence>
<name>A0A8H2XNP0_9AGAM</name>
<dbReference type="EMBL" id="CAJMWS010000327">
    <property type="protein sequence ID" value="CAE6431585.1"/>
    <property type="molecule type" value="Genomic_DNA"/>
</dbReference>
<feature type="region of interest" description="Disordered" evidence="1">
    <location>
        <begin position="65"/>
        <end position="90"/>
    </location>
</feature>
<keyword evidence="2" id="KW-0472">Membrane</keyword>
<dbReference type="AlphaFoldDB" id="A0A8H2XNP0"/>
<feature type="transmembrane region" description="Helical" evidence="2">
    <location>
        <begin position="24"/>
        <end position="48"/>
    </location>
</feature>
<protein>
    <submittedName>
        <fullName evidence="3">Uncharacterized protein</fullName>
    </submittedName>
</protein>
<sequence length="208" mass="22013">MSQVGFLPPHTWMPNLVTPHPNSWVAFIASIFRIMAYMILAPIIIFTITDIAAWAIARTLGASLDNDSTANQKPKEARLDPLVQPANKSGDQCEAARVDSVPQLELPPSPPTFATDLRFTTPGEANYELSGLFSPPISRAGSPGISLSSRRLRSSSTSLSAAGSDSEGAGGEARMNIGHGLGMTPMNGLRAPNGNVARRRAGRSSSES</sequence>
<feature type="region of interest" description="Disordered" evidence="1">
    <location>
        <begin position="143"/>
        <end position="208"/>
    </location>
</feature>
<evidence type="ECO:0000256" key="2">
    <source>
        <dbReference type="SAM" id="Phobius"/>
    </source>
</evidence>
<feature type="compositionally biased region" description="Low complexity" evidence="1">
    <location>
        <begin position="143"/>
        <end position="167"/>
    </location>
</feature>